<comment type="caution">
    <text evidence="2">The sequence shown here is derived from an EMBL/GenBank/DDBJ whole genome shotgun (WGS) entry which is preliminary data.</text>
</comment>
<sequence length="73" mass="8035">MILPQQNQDTPDTEIRSPSIQSNTESTISPLPAETFTQLELSTFPFQNNSTPIPSILNTNSSIELTQSNVIES</sequence>
<dbReference type="AlphaFoldDB" id="A0A814CCH4"/>
<reference evidence="2" key="1">
    <citation type="submission" date="2021-02" db="EMBL/GenBank/DDBJ databases">
        <authorList>
            <person name="Nowell W R."/>
        </authorList>
    </citation>
    <scope>NUCLEOTIDE SEQUENCE</scope>
    <source>
        <strain evidence="2">Ploen Becks lab</strain>
    </source>
</reference>
<evidence type="ECO:0000256" key="1">
    <source>
        <dbReference type="SAM" id="MobiDB-lite"/>
    </source>
</evidence>
<accession>A0A814CCH4</accession>
<feature type="non-terminal residue" evidence="2">
    <location>
        <position position="73"/>
    </location>
</feature>
<dbReference type="Proteomes" id="UP000663879">
    <property type="component" value="Unassembled WGS sequence"/>
</dbReference>
<gene>
    <name evidence="2" type="ORF">OXX778_LOCUS13501</name>
</gene>
<evidence type="ECO:0000313" key="2">
    <source>
        <dbReference type="EMBL" id="CAF0942480.1"/>
    </source>
</evidence>
<dbReference type="EMBL" id="CAJNOC010002606">
    <property type="protein sequence ID" value="CAF0942480.1"/>
    <property type="molecule type" value="Genomic_DNA"/>
</dbReference>
<feature type="region of interest" description="Disordered" evidence="1">
    <location>
        <begin position="1"/>
        <end position="30"/>
    </location>
</feature>
<name>A0A814CCH4_9BILA</name>
<protein>
    <submittedName>
        <fullName evidence="2">Uncharacterized protein</fullName>
    </submittedName>
</protein>
<proteinExistence type="predicted"/>
<organism evidence="2 3">
    <name type="scientific">Brachionus calyciflorus</name>
    <dbReference type="NCBI Taxonomy" id="104777"/>
    <lineage>
        <taxon>Eukaryota</taxon>
        <taxon>Metazoa</taxon>
        <taxon>Spiralia</taxon>
        <taxon>Gnathifera</taxon>
        <taxon>Rotifera</taxon>
        <taxon>Eurotatoria</taxon>
        <taxon>Monogononta</taxon>
        <taxon>Pseudotrocha</taxon>
        <taxon>Ploima</taxon>
        <taxon>Brachionidae</taxon>
        <taxon>Brachionus</taxon>
    </lineage>
</organism>
<evidence type="ECO:0000313" key="3">
    <source>
        <dbReference type="Proteomes" id="UP000663879"/>
    </source>
</evidence>
<keyword evidence="3" id="KW-1185">Reference proteome</keyword>